<dbReference type="Gene3D" id="3.60.40.10">
    <property type="entry name" value="PPM-type phosphatase domain"/>
    <property type="match status" value="1"/>
</dbReference>
<dbReference type="InterPro" id="IPR052016">
    <property type="entry name" value="Bact_Sigma-Reg"/>
</dbReference>
<dbReference type="InterPro" id="IPR001932">
    <property type="entry name" value="PPM-type_phosphatase-like_dom"/>
</dbReference>
<gene>
    <name evidence="3" type="ORF">GCM10010361_69760</name>
</gene>
<evidence type="ECO:0000256" key="1">
    <source>
        <dbReference type="ARBA" id="ARBA00022801"/>
    </source>
</evidence>
<dbReference type="Proteomes" id="UP001500909">
    <property type="component" value="Unassembled WGS sequence"/>
</dbReference>
<evidence type="ECO:0000259" key="2">
    <source>
        <dbReference type="SMART" id="SM00331"/>
    </source>
</evidence>
<dbReference type="InterPro" id="IPR029016">
    <property type="entry name" value="GAF-like_dom_sf"/>
</dbReference>
<accession>A0ABP3LAG9</accession>
<dbReference type="SUPFAM" id="SSF55781">
    <property type="entry name" value="GAF domain-like"/>
    <property type="match status" value="1"/>
</dbReference>
<evidence type="ECO:0000313" key="4">
    <source>
        <dbReference type="Proteomes" id="UP001500909"/>
    </source>
</evidence>
<dbReference type="SMART" id="SM00331">
    <property type="entry name" value="PP2C_SIG"/>
    <property type="match status" value="1"/>
</dbReference>
<dbReference type="EMBL" id="BAAABY010000054">
    <property type="protein sequence ID" value="GAA0494483.1"/>
    <property type="molecule type" value="Genomic_DNA"/>
</dbReference>
<name>A0ABP3LAG9_9ACTN</name>
<dbReference type="PANTHER" id="PTHR43156:SF2">
    <property type="entry name" value="STAGE II SPORULATION PROTEIN E"/>
    <property type="match status" value="1"/>
</dbReference>
<dbReference type="Gene3D" id="3.30.450.40">
    <property type="match status" value="1"/>
</dbReference>
<protein>
    <submittedName>
        <fullName evidence="3">PP2C family protein-serine/threonine phosphatase</fullName>
    </submittedName>
</protein>
<feature type="domain" description="PPM-type phosphatase" evidence="2">
    <location>
        <begin position="320"/>
        <end position="543"/>
    </location>
</feature>
<dbReference type="InterPro" id="IPR036457">
    <property type="entry name" value="PPM-type-like_dom_sf"/>
</dbReference>
<organism evidence="3 4">
    <name type="scientific">Streptomyces olivaceiscleroticus</name>
    <dbReference type="NCBI Taxonomy" id="68245"/>
    <lineage>
        <taxon>Bacteria</taxon>
        <taxon>Bacillati</taxon>
        <taxon>Actinomycetota</taxon>
        <taxon>Actinomycetes</taxon>
        <taxon>Kitasatosporales</taxon>
        <taxon>Streptomycetaceae</taxon>
        <taxon>Streptomyces</taxon>
    </lineage>
</organism>
<comment type="caution">
    <text evidence="3">The sequence shown here is derived from an EMBL/GenBank/DDBJ whole genome shotgun (WGS) entry which is preliminary data.</text>
</comment>
<dbReference type="Gene3D" id="3.30.450.20">
    <property type="entry name" value="PAS domain"/>
    <property type="match status" value="1"/>
</dbReference>
<dbReference type="SUPFAM" id="SSF81606">
    <property type="entry name" value="PP2C-like"/>
    <property type="match status" value="1"/>
</dbReference>
<dbReference type="RefSeq" id="WP_346099485.1">
    <property type="nucleotide sequence ID" value="NZ_BAAABY010000054.1"/>
</dbReference>
<reference evidence="4" key="1">
    <citation type="journal article" date="2019" name="Int. J. Syst. Evol. Microbiol.">
        <title>The Global Catalogue of Microorganisms (GCM) 10K type strain sequencing project: providing services to taxonomists for standard genome sequencing and annotation.</title>
        <authorList>
            <consortium name="The Broad Institute Genomics Platform"/>
            <consortium name="The Broad Institute Genome Sequencing Center for Infectious Disease"/>
            <person name="Wu L."/>
            <person name="Ma J."/>
        </authorList>
    </citation>
    <scope>NUCLEOTIDE SEQUENCE [LARGE SCALE GENOMIC DNA]</scope>
    <source>
        <strain evidence="4">JCM 4805</strain>
    </source>
</reference>
<proteinExistence type="predicted"/>
<dbReference type="PANTHER" id="PTHR43156">
    <property type="entry name" value="STAGE II SPORULATION PROTEIN E-RELATED"/>
    <property type="match status" value="1"/>
</dbReference>
<keyword evidence="1" id="KW-0378">Hydrolase</keyword>
<sequence length="561" mass="59163">METFKGAAADHHGVGLGTARGAAPYPVLVADTSGAVREVNRAALLLFPRAVDGAWLQDVAPAWLADAHRYLTDLVLSGGQEALLSPGHESMRPVYGDAGGRAFEAYPTLGEEGEVAWWLIDITDRRLAETALRTERQRALLLSEVSNALLACMNDERCTTVTAQLAARHLADAAVVIPSTTDHRLSVISSSATGGVVRRTVDADPGHVPGLSEALQGLPPVSGRWIDPGTLPDWLVPRALAGSVGSVVVTPLPGHGVPTGALVLLRGRENAGFSESEEAFARLFAARAGAAWSVVRLYAEQASITATLMRELLPPTLRQVHGVQFAGGYRPSGHGTRVGGDFYDVHPGSDSGQETFVVLGDVCGKGLDAAVLTGKIRNTLQALLPMADDHHRVLSLLNGALVASQHARFATLVLASALRLPDRVRLRLTCAGHPAPMIVRTDGTVEEADTRGTLVGVLSEIEAQTVEVELAPGETCLMYTDGITEAKGGPLGGAMFGERRLRNALAECLGMPAEAVVERIQMLATQWIGQGRHDDMAVVAITAPRTAHAAANEHPPGRCTT</sequence>
<evidence type="ECO:0000313" key="3">
    <source>
        <dbReference type="EMBL" id="GAA0494483.1"/>
    </source>
</evidence>
<dbReference type="Pfam" id="PF07228">
    <property type="entry name" value="SpoIIE"/>
    <property type="match status" value="1"/>
</dbReference>
<keyword evidence="4" id="KW-1185">Reference proteome</keyword>